<keyword evidence="8" id="KW-0133">Cell shape</keyword>
<dbReference type="GO" id="GO:0008658">
    <property type="term" value="F:penicillin binding"/>
    <property type="evidence" value="ECO:0007669"/>
    <property type="project" value="InterPro"/>
</dbReference>
<keyword evidence="9" id="KW-0573">Peptidoglycan synthesis</keyword>
<evidence type="ECO:0000256" key="6">
    <source>
        <dbReference type="ARBA" id="ARBA00022679"/>
    </source>
</evidence>
<evidence type="ECO:0000256" key="8">
    <source>
        <dbReference type="ARBA" id="ARBA00022960"/>
    </source>
</evidence>
<evidence type="ECO:0000256" key="4">
    <source>
        <dbReference type="ARBA" id="ARBA00022670"/>
    </source>
</evidence>
<comment type="similarity">
    <text evidence="2">In the N-terminal section; belongs to the glycosyltransferase 51 family.</text>
</comment>
<dbReference type="GO" id="GO:0009252">
    <property type="term" value="P:peptidoglycan biosynthetic process"/>
    <property type="evidence" value="ECO:0007669"/>
    <property type="project" value="UniProtKB-KW"/>
</dbReference>
<keyword evidence="6" id="KW-0808">Transferase</keyword>
<dbReference type="KEGG" id="ppel:H6H00_01445"/>
<dbReference type="SUPFAM" id="SSF53955">
    <property type="entry name" value="Lysozyme-like"/>
    <property type="match status" value="1"/>
</dbReference>
<dbReference type="InterPro" id="IPR001460">
    <property type="entry name" value="PCN-bd_Tpept"/>
</dbReference>
<evidence type="ECO:0000256" key="12">
    <source>
        <dbReference type="ARBA" id="ARBA00034000"/>
    </source>
</evidence>
<evidence type="ECO:0000256" key="1">
    <source>
        <dbReference type="ARBA" id="ARBA00007090"/>
    </source>
</evidence>
<accession>A0A7G7MR75</accession>
<feature type="domain" description="Penicillin-binding protein transpeptidase" evidence="14">
    <location>
        <begin position="364"/>
        <end position="608"/>
    </location>
</feature>
<sequence>MTAASTPVVTVIVVAGTLLAALLVIPAAALARVATSPLSGIGAPIGLPDPADTPLATVITDRTGEPIARLYDQFRVPTDPDDIADTMKAAVVAIEDRRFFSHGGVDWRGVARAVASNLATSGAAFDGQGASTITMQYVKNHRLYALADDPAERDAAVADTLDRKLLDVTVALALEDRLTKDEILARYLDTVYFGNGAYGVAAAARTYFATTPAELTLPQAALLAAVVKAPSDFDPVDEPAAALARRDLVLSAMVEVGSITPHQADAARTTGLGVVEPLAQVERGCVAADPGTGFFCRYVVDHLERRGLDAEELRTGGYTIRTTLDPRAQQAAVRAAEQQVPPGTTDGIANAVAVVAPGRDAHRVLALAANLDLGPDAARGQTAYALPTTAVPYGAGSIYKIFTAAAALEAGLGIRSEVPAPERYTSEVFTDGGEPYTVTGDGGAADDITLQRALALSPNTTFVALLDELGSVDPVVDMAYRLGMRESLGLAADGGRTVGEAVRAQEQASFTLGPVPAIPLELANVAATLVSGGVWCPPTPIVEATDRTGAPVPLPRTPCEQAVPEALADTLAVGLSDDTTLGTAADAADAAGWDRPMIGKTGTTQNNRSAGFVGATPQLAAAVLTWSNADPPRPVCAGDPPHLCTSGTLFGGTVPAETWFATMSPLHDDLPVAPLPEPDPALLHGRIADAG</sequence>
<dbReference type="AlphaFoldDB" id="A0A7G7MR75"/>
<dbReference type="Proteomes" id="UP000515728">
    <property type="component" value="Chromosome"/>
</dbReference>
<dbReference type="Gene3D" id="1.10.3810.10">
    <property type="entry name" value="Biosynthetic peptidoglycan transglycosylase-like"/>
    <property type="match status" value="1"/>
</dbReference>
<keyword evidence="4" id="KW-0645">Protease</keyword>
<keyword evidence="5" id="KW-0328">Glycosyltransferase</keyword>
<dbReference type="GO" id="GO:0009002">
    <property type="term" value="F:serine-type D-Ala-D-Ala carboxypeptidase activity"/>
    <property type="evidence" value="ECO:0007669"/>
    <property type="project" value="UniProtKB-EC"/>
</dbReference>
<dbReference type="InterPro" id="IPR001264">
    <property type="entry name" value="Glyco_trans_51"/>
</dbReference>
<dbReference type="InterPro" id="IPR012338">
    <property type="entry name" value="Beta-lactam/transpept-like"/>
</dbReference>
<comment type="similarity">
    <text evidence="1">In the C-terminal section; belongs to the transpeptidase family.</text>
</comment>
<dbReference type="Pfam" id="PF00912">
    <property type="entry name" value="Transgly"/>
    <property type="match status" value="1"/>
</dbReference>
<keyword evidence="3" id="KW-0121">Carboxypeptidase</keyword>
<evidence type="ECO:0000256" key="3">
    <source>
        <dbReference type="ARBA" id="ARBA00022645"/>
    </source>
</evidence>
<dbReference type="Gene3D" id="3.40.710.10">
    <property type="entry name" value="DD-peptidase/beta-lactamase superfamily"/>
    <property type="match status" value="1"/>
</dbReference>
<name>A0A7G7MR75_9PSEU</name>
<dbReference type="EMBL" id="CP060131">
    <property type="protein sequence ID" value="QNG55286.1"/>
    <property type="molecule type" value="Genomic_DNA"/>
</dbReference>
<dbReference type="GO" id="GO:0008360">
    <property type="term" value="P:regulation of cell shape"/>
    <property type="evidence" value="ECO:0007669"/>
    <property type="project" value="UniProtKB-KW"/>
</dbReference>
<keyword evidence="11" id="KW-0961">Cell wall biogenesis/degradation</keyword>
<dbReference type="GO" id="GO:0006508">
    <property type="term" value="P:proteolysis"/>
    <property type="evidence" value="ECO:0007669"/>
    <property type="project" value="UniProtKB-KW"/>
</dbReference>
<organism evidence="16 17">
    <name type="scientific">Pseudonocardia petroleophila</name>
    <dbReference type="NCBI Taxonomy" id="37331"/>
    <lineage>
        <taxon>Bacteria</taxon>
        <taxon>Bacillati</taxon>
        <taxon>Actinomycetota</taxon>
        <taxon>Actinomycetes</taxon>
        <taxon>Pseudonocardiales</taxon>
        <taxon>Pseudonocardiaceae</taxon>
        <taxon>Pseudonocardia</taxon>
    </lineage>
</organism>
<dbReference type="GO" id="GO:0008955">
    <property type="term" value="F:peptidoglycan glycosyltransferase activity"/>
    <property type="evidence" value="ECO:0007669"/>
    <property type="project" value="UniProtKB-EC"/>
</dbReference>
<dbReference type="PANTHER" id="PTHR32282:SF33">
    <property type="entry name" value="PEPTIDOGLYCAN GLYCOSYLTRANSFERASE"/>
    <property type="match status" value="1"/>
</dbReference>
<keyword evidence="10" id="KW-0511">Multifunctional enzyme</keyword>
<evidence type="ECO:0000259" key="14">
    <source>
        <dbReference type="Pfam" id="PF00905"/>
    </source>
</evidence>
<keyword evidence="17" id="KW-1185">Reference proteome</keyword>
<dbReference type="InterPro" id="IPR050396">
    <property type="entry name" value="Glycosyltr_51/Transpeptidase"/>
</dbReference>
<comment type="catalytic activity">
    <reaction evidence="13">
        <text>[GlcNAc-(1-&gt;4)-Mur2Ac(oyl-L-Ala-gamma-D-Glu-L-Lys-D-Ala-D-Ala)](n)-di-trans,octa-cis-undecaprenyl diphosphate + beta-D-GlcNAc-(1-&gt;4)-Mur2Ac(oyl-L-Ala-gamma-D-Glu-L-Lys-D-Ala-D-Ala)-di-trans,octa-cis-undecaprenyl diphosphate = [GlcNAc-(1-&gt;4)-Mur2Ac(oyl-L-Ala-gamma-D-Glu-L-Lys-D-Ala-D-Ala)](n+1)-di-trans,octa-cis-undecaprenyl diphosphate + di-trans,octa-cis-undecaprenyl diphosphate + H(+)</text>
        <dbReference type="Rhea" id="RHEA:23708"/>
        <dbReference type="Rhea" id="RHEA-COMP:9602"/>
        <dbReference type="Rhea" id="RHEA-COMP:9603"/>
        <dbReference type="ChEBI" id="CHEBI:15378"/>
        <dbReference type="ChEBI" id="CHEBI:58405"/>
        <dbReference type="ChEBI" id="CHEBI:60033"/>
        <dbReference type="ChEBI" id="CHEBI:78435"/>
        <dbReference type="EC" id="2.4.99.28"/>
    </reaction>
</comment>
<evidence type="ECO:0000256" key="9">
    <source>
        <dbReference type="ARBA" id="ARBA00022984"/>
    </source>
</evidence>
<evidence type="ECO:0000256" key="2">
    <source>
        <dbReference type="ARBA" id="ARBA00007739"/>
    </source>
</evidence>
<dbReference type="InterPro" id="IPR036950">
    <property type="entry name" value="PBP_transglycosylase"/>
</dbReference>
<evidence type="ECO:0000259" key="15">
    <source>
        <dbReference type="Pfam" id="PF00912"/>
    </source>
</evidence>
<feature type="domain" description="Glycosyl transferase family 51" evidence="15">
    <location>
        <begin position="64"/>
        <end position="253"/>
    </location>
</feature>
<dbReference type="GO" id="GO:0071555">
    <property type="term" value="P:cell wall organization"/>
    <property type="evidence" value="ECO:0007669"/>
    <property type="project" value="UniProtKB-KW"/>
</dbReference>
<evidence type="ECO:0000256" key="7">
    <source>
        <dbReference type="ARBA" id="ARBA00022801"/>
    </source>
</evidence>
<reference evidence="16 17" key="1">
    <citation type="submission" date="2020-08" db="EMBL/GenBank/DDBJ databases">
        <authorList>
            <person name="Mo P."/>
        </authorList>
    </citation>
    <scope>NUCLEOTIDE SEQUENCE [LARGE SCALE GENOMIC DNA]</scope>
    <source>
        <strain evidence="16 17">CGMCC 4.1532</strain>
    </source>
</reference>
<comment type="catalytic activity">
    <reaction evidence="12">
        <text>Preferential cleavage: (Ac)2-L-Lys-D-Ala-|-D-Ala. Also transpeptidation of peptidyl-alanyl moieties that are N-acyl substituents of D-alanine.</text>
        <dbReference type="EC" id="3.4.16.4"/>
    </reaction>
</comment>
<dbReference type="Pfam" id="PF00905">
    <property type="entry name" value="Transpeptidase"/>
    <property type="match status" value="1"/>
</dbReference>
<evidence type="ECO:0000256" key="5">
    <source>
        <dbReference type="ARBA" id="ARBA00022676"/>
    </source>
</evidence>
<evidence type="ECO:0000313" key="17">
    <source>
        <dbReference type="Proteomes" id="UP000515728"/>
    </source>
</evidence>
<evidence type="ECO:0000256" key="13">
    <source>
        <dbReference type="ARBA" id="ARBA00049902"/>
    </source>
</evidence>
<dbReference type="SUPFAM" id="SSF56601">
    <property type="entry name" value="beta-lactamase/transpeptidase-like"/>
    <property type="match status" value="1"/>
</dbReference>
<protein>
    <submittedName>
        <fullName evidence="16">Penicillin-binding protein</fullName>
    </submittedName>
</protein>
<gene>
    <name evidence="16" type="ORF">H6H00_01445</name>
</gene>
<dbReference type="FunFam" id="1.10.3810.10:FF:000001">
    <property type="entry name" value="Penicillin-binding protein 1A"/>
    <property type="match status" value="1"/>
</dbReference>
<evidence type="ECO:0000256" key="10">
    <source>
        <dbReference type="ARBA" id="ARBA00023268"/>
    </source>
</evidence>
<evidence type="ECO:0000313" key="16">
    <source>
        <dbReference type="EMBL" id="QNG55286.1"/>
    </source>
</evidence>
<dbReference type="GO" id="GO:0030288">
    <property type="term" value="C:outer membrane-bounded periplasmic space"/>
    <property type="evidence" value="ECO:0007669"/>
    <property type="project" value="TreeGrafter"/>
</dbReference>
<proteinExistence type="inferred from homology"/>
<dbReference type="InterPro" id="IPR023346">
    <property type="entry name" value="Lysozyme-like_dom_sf"/>
</dbReference>
<evidence type="ECO:0000256" key="11">
    <source>
        <dbReference type="ARBA" id="ARBA00023316"/>
    </source>
</evidence>
<dbReference type="PANTHER" id="PTHR32282">
    <property type="entry name" value="BINDING PROTEIN TRANSPEPTIDASE, PUTATIVE-RELATED"/>
    <property type="match status" value="1"/>
</dbReference>
<keyword evidence="7" id="KW-0378">Hydrolase</keyword>